<feature type="compositionally biased region" description="Low complexity" evidence="5">
    <location>
        <begin position="535"/>
        <end position="544"/>
    </location>
</feature>
<reference evidence="7 8" key="1">
    <citation type="journal article" date="2012" name="Genome Biol.">
        <title>Genome and low-iron response of an oceanic diatom adapted to chronic iron limitation.</title>
        <authorList>
            <person name="Lommer M."/>
            <person name="Specht M."/>
            <person name="Roy A.S."/>
            <person name="Kraemer L."/>
            <person name="Andreson R."/>
            <person name="Gutowska M.A."/>
            <person name="Wolf J."/>
            <person name="Bergner S.V."/>
            <person name="Schilhabel M.B."/>
            <person name="Klostermeier U.C."/>
            <person name="Beiko R.G."/>
            <person name="Rosenstiel P."/>
            <person name="Hippler M."/>
            <person name="Laroche J."/>
        </authorList>
    </citation>
    <scope>NUCLEOTIDE SEQUENCE [LARGE SCALE GENOMIC DNA]</scope>
    <source>
        <strain evidence="7 8">CCMP1005</strain>
    </source>
</reference>
<evidence type="ECO:0000313" key="7">
    <source>
        <dbReference type="EMBL" id="EJK74992.1"/>
    </source>
</evidence>
<dbReference type="InterPro" id="IPR045234">
    <property type="entry name" value="Unkempt-like"/>
</dbReference>
<evidence type="ECO:0000256" key="2">
    <source>
        <dbReference type="ARBA" id="ARBA00022771"/>
    </source>
</evidence>
<dbReference type="AlphaFoldDB" id="K0TPW2"/>
<evidence type="ECO:0000256" key="1">
    <source>
        <dbReference type="ARBA" id="ARBA00022723"/>
    </source>
</evidence>
<gene>
    <name evidence="7" type="ORF">THAOC_03298</name>
</gene>
<proteinExistence type="predicted"/>
<name>K0TPW2_THAOC</name>
<dbReference type="Proteomes" id="UP000266841">
    <property type="component" value="Unassembled WGS sequence"/>
</dbReference>
<evidence type="ECO:0000259" key="6">
    <source>
        <dbReference type="Pfam" id="PF25512"/>
    </source>
</evidence>
<keyword evidence="2" id="KW-0863">Zinc-finger</keyword>
<accession>K0TPW2</accession>
<dbReference type="OrthoDB" id="46553at2759"/>
<feature type="region of interest" description="Disordered" evidence="5">
    <location>
        <begin position="1"/>
        <end position="30"/>
    </location>
</feature>
<feature type="non-terminal residue" evidence="7">
    <location>
        <position position="575"/>
    </location>
</feature>
<dbReference type="InterPro" id="IPR057444">
    <property type="entry name" value="Znf-CCCH_AtC3H23-like"/>
</dbReference>
<keyword evidence="1" id="KW-0479">Metal-binding</keyword>
<sequence length="575" mass="63544">MSGWVTVPAYEGRGRRKEQGGGRSELVGRAKNAGATNTKHFLTTFKTELCQNKDFHDYRKCPYYHPPGNDRRRDPYTTFYLPDDDILSQQELSFHPTRYLTELCTTPHCRYGKFCCMAHDKESLRDRAKAMEEYLGHEREVQISARSKRLAAIGGRLLPESSASEVASFLLQRFKQKLGTTSPGSSAMKEGLVQIQIKNDKWGEGEYGVSLRGNAIVIESAMAQVATYLLDPPDKYFVEEERQYSRRVLSKLREQAFDSDILGQFSHSAKVELRDDTVQICAVNQPKNTGKLILSSAFGKQGEQEKLDMFVDCCVCFGSFNYDEGIVCPEGHFYCGGDDGCLGNMVKPNFSTFSTKKDNSVLCSICQSLISNRLLAAQLPQDIWANLDDTRIDSKVKLRAEMLSHEFDKKLEEKINEFMSEYGSLDGMLKVEAKRLAKQAQDDILNLKCPHCRAPYAEFTGCMALQCSSCKGNFRGYCHKALESSGGAHTQPWPRFPGGTASSSTVRPGSADVDGGSTPATPAITEASGGDRGDGPPAVGSPRRPGGRVGRRPAGAEEQGRGRLPLARLAHTLDS</sequence>
<protein>
    <recommendedName>
        <fullName evidence="6">AtC3H23-like CCCH zinc finger domain-containing protein</fullName>
    </recommendedName>
</protein>
<keyword evidence="8" id="KW-1185">Reference proteome</keyword>
<evidence type="ECO:0000256" key="4">
    <source>
        <dbReference type="ARBA" id="ARBA00023125"/>
    </source>
</evidence>
<keyword evidence="4" id="KW-0238">DNA-binding</keyword>
<feature type="region of interest" description="Disordered" evidence="5">
    <location>
        <begin position="485"/>
        <end position="575"/>
    </location>
</feature>
<keyword evidence="3" id="KW-0862">Zinc</keyword>
<comment type="caution">
    <text evidence="7">The sequence shown here is derived from an EMBL/GenBank/DDBJ whole genome shotgun (WGS) entry which is preliminary data.</text>
</comment>
<evidence type="ECO:0000313" key="8">
    <source>
        <dbReference type="Proteomes" id="UP000266841"/>
    </source>
</evidence>
<feature type="domain" description="AtC3H23-like CCCH zinc finger" evidence="6">
    <location>
        <begin position="43"/>
        <end position="72"/>
    </location>
</feature>
<organism evidence="7 8">
    <name type="scientific">Thalassiosira oceanica</name>
    <name type="common">Marine diatom</name>
    <dbReference type="NCBI Taxonomy" id="159749"/>
    <lineage>
        <taxon>Eukaryota</taxon>
        <taxon>Sar</taxon>
        <taxon>Stramenopiles</taxon>
        <taxon>Ochrophyta</taxon>
        <taxon>Bacillariophyta</taxon>
        <taxon>Coscinodiscophyceae</taxon>
        <taxon>Thalassiosirophycidae</taxon>
        <taxon>Thalassiosirales</taxon>
        <taxon>Thalassiosiraceae</taxon>
        <taxon>Thalassiosira</taxon>
    </lineage>
</organism>
<dbReference type="GO" id="GO:0003677">
    <property type="term" value="F:DNA binding"/>
    <property type="evidence" value="ECO:0007669"/>
    <property type="project" value="UniProtKB-KW"/>
</dbReference>
<dbReference type="PANTHER" id="PTHR14493">
    <property type="entry name" value="UNKEMPT FAMILY MEMBER"/>
    <property type="match status" value="1"/>
</dbReference>
<dbReference type="EMBL" id="AGNL01003205">
    <property type="protein sequence ID" value="EJK74992.1"/>
    <property type="molecule type" value="Genomic_DNA"/>
</dbReference>
<dbReference type="GO" id="GO:0008270">
    <property type="term" value="F:zinc ion binding"/>
    <property type="evidence" value="ECO:0007669"/>
    <property type="project" value="UniProtKB-KW"/>
</dbReference>
<evidence type="ECO:0000256" key="3">
    <source>
        <dbReference type="ARBA" id="ARBA00022833"/>
    </source>
</evidence>
<dbReference type="Pfam" id="PF25512">
    <property type="entry name" value="zf-CCCH_AtC3H23"/>
    <property type="match status" value="1"/>
</dbReference>
<evidence type="ECO:0000256" key="5">
    <source>
        <dbReference type="SAM" id="MobiDB-lite"/>
    </source>
</evidence>